<feature type="domain" description="IclR-ED" evidence="5">
    <location>
        <begin position="98"/>
        <end position="270"/>
    </location>
</feature>
<dbReference type="Pfam" id="PF01614">
    <property type="entry name" value="IclR_C"/>
    <property type="match status" value="1"/>
</dbReference>
<dbReference type="Proteomes" id="UP000578030">
    <property type="component" value="Unassembled WGS sequence"/>
</dbReference>
<dbReference type="SUPFAM" id="SSF55781">
    <property type="entry name" value="GAF domain-like"/>
    <property type="match status" value="1"/>
</dbReference>
<dbReference type="InterPro" id="IPR036390">
    <property type="entry name" value="WH_DNA-bd_sf"/>
</dbReference>
<gene>
    <name evidence="6" type="ORF">HLH28_03105</name>
</gene>
<comment type="caution">
    <text evidence="6">The sequence shown here is derived from an EMBL/GenBank/DDBJ whole genome shotgun (WGS) entry which is preliminary data.</text>
</comment>
<evidence type="ECO:0000313" key="7">
    <source>
        <dbReference type="Proteomes" id="UP000578030"/>
    </source>
</evidence>
<evidence type="ECO:0000259" key="5">
    <source>
        <dbReference type="PROSITE" id="PS51078"/>
    </source>
</evidence>
<dbReference type="GO" id="GO:0045892">
    <property type="term" value="P:negative regulation of DNA-templated transcription"/>
    <property type="evidence" value="ECO:0007669"/>
    <property type="project" value="TreeGrafter"/>
</dbReference>
<evidence type="ECO:0000313" key="6">
    <source>
        <dbReference type="EMBL" id="MBB2200576.1"/>
    </source>
</evidence>
<dbReference type="Gene3D" id="3.30.450.40">
    <property type="match status" value="1"/>
</dbReference>
<proteinExistence type="predicted"/>
<keyword evidence="1" id="KW-0805">Transcription regulation</keyword>
<evidence type="ECO:0000256" key="2">
    <source>
        <dbReference type="ARBA" id="ARBA00023125"/>
    </source>
</evidence>
<dbReference type="Pfam" id="PF09339">
    <property type="entry name" value="HTH_IclR"/>
    <property type="match status" value="1"/>
</dbReference>
<reference evidence="6 7" key="1">
    <citation type="submission" date="2020-04" db="EMBL/GenBank/DDBJ databases">
        <title>Description of novel Gluconacetobacter.</title>
        <authorList>
            <person name="Sombolestani A."/>
        </authorList>
    </citation>
    <scope>NUCLEOTIDE SEQUENCE [LARGE SCALE GENOMIC DNA]</scope>
    <source>
        <strain evidence="6 7">LMG 27802</strain>
    </source>
</reference>
<dbReference type="InterPro" id="IPR036388">
    <property type="entry name" value="WH-like_DNA-bd_sf"/>
</dbReference>
<feature type="domain" description="HTH iclR-type" evidence="4">
    <location>
        <begin position="35"/>
        <end position="97"/>
    </location>
</feature>
<organism evidence="6 7">
    <name type="scientific">Gluconacetobacter tumulisoli</name>
    <dbReference type="NCBI Taxonomy" id="1286189"/>
    <lineage>
        <taxon>Bacteria</taxon>
        <taxon>Pseudomonadati</taxon>
        <taxon>Pseudomonadota</taxon>
        <taxon>Alphaproteobacteria</taxon>
        <taxon>Acetobacterales</taxon>
        <taxon>Acetobacteraceae</taxon>
        <taxon>Gluconacetobacter</taxon>
    </lineage>
</organism>
<dbReference type="PANTHER" id="PTHR30136:SF24">
    <property type="entry name" value="HTH-TYPE TRANSCRIPTIONAL REPRESSOR ALLR"/>
    <property type="match status" value="1"/>
</dbReference>
<evidence type="ECO:0000256" key="1">
    <source>
        <dbReference type="ARBA" id="ARBA00023015"/>
    </source>
</evidence>
<evidence type="ECO:0000256" key="3">
    <source>
        <dbReference type="ARBA" id="ARBA00023163"/>
    </source>
</evidence>
<dbReference type="SMART" id="SM00346">
    <property type="entry name" value="HTH_ICLR"/>
    <property type="match status" value="1"/>
</dbReference>
<dbReference type="InterPro" id="IPR050707">
    <property type="entry name" value="HTH_MetabolicPath_Reg"/>
</dbReference>
<protein>
    <submittedName>
        <fullName evidence="6">IclR family transcriptional regulator</fullName>
    </submittedName>
</protein>
<dbReference type="Gene3D" id="1.10.10.10">
    <property type="entry name" value="Winged helix-like DNA-binding domain superfamily/Winged helix DNA-binding domain"/>
    <property type="match status" value="1"/>
</dbReference>
<dbReference type="GO" id="GO:0003677">
    <property type="term" value="F:DNA binding"/>
    <property type="evidence" value="ECO:0007669"/>
    <property type="project" value="UniProtKB-KW"/>
</dbReference>
<dbReference type="InterPro" id="IPR029016">
    <property type="entry name" value="GAF-like_dom_sf"/>
</dbReference>
<dbReference type="PROSITE" id="PS51078">
    <property type="entry name" value="ICLR_ED"/>
    <property type="match status" value="1"/>
</dbReference>
<dbReference type="PROSITE" id="PS51077">
    <property type="entry name" value="HTH_ICLR"/>
    <property type="match status" value="1"/>
</dbReference>
<accession>A0A7W4PN74</accession>
<keyword evidence="3" id="KW-0804">Transcription</keyword>
<sequence length="270" mass="29573">MFSYVELSDIGRNHAPRDAVWRQGDGHVEKAPKLIQSIERSAAILEIIAQAGGSARLQQIAAISGLGKTTAHNILQTLDHLGYVQRRPGDMRYHLGGRILNLARIAGDDNALRTRMRPALEAIARESGATVFLAVPSGDEAAYLDILEAGGQEADASHMRYRDKLERSAVGLVFLAFVPGLSKRVLATRADALGDDILGRIEDVRTKGYALDIEAYRPGWNCVAIPWRENGEVRASISLTGPASGLPRDRLTRLGWMMMKHVERATVQQC</sequence>
<dbReference type="InterPro" id="IPR014757">
    <property type="entry name" value="Tscrpt_reg_IclR_C"/>
</dbReference>
<dbReference type="FunFam" id="1.10.10.10:FF:000056">
    <property type="entry name" value="IclR family transcriptional regulator"/>
    <property type="match status" value="1"/>
</dbReference>
<name>A0A7W4PN74_9PROT</name>
<dbReference type="RefSeq" id="WP_182954341.1">
    <property type="nucleotide sequence ID" value="NZ_JABEQM010000002.1"/>
</dbReference>
<dbReference type="PANTHER" id="PTHR30136">
    <property type="entry name" value="HELIX-TURN-HELIX TRANSCRIPTIONAL REGULATOR, ICLR FAMILY"/>
    <property type="match status" value="1"/>
</dbReference>
<dbReference type="InterPro" id="IPR005471">
    <property type="entry name" value="Tscrpt_reg_IclR_N"/>
</dbReference>
<dbReference type="SUPFAM" id="SSF46785">
    <property type="entry name" value="Winged helix' DNA-binding domain"/>
    <property type="match status" value="1"/>
</dbReference>
<evidence type="ECO:0000259" key="4">
    <source>
        <dbReference type="PROSITE" id="PS51077"/>
    </source>
</evidence>
<keyword evidence="2" id="KW-0238">DNA-binding</keyword>
<dbReference type="EMBL" id="JABEQM010000002">
    <property type="protein sequence ID" value="MBB2200576.1"/>
    <property type="molecule type" value="Genomic_DNA"/>
</dbReference>
<dbReference type="GO" id="GO:0003700">
    <property type="term" value="F:DNA-binding transcription factor activity"/>
    <property type="evidence" value="ECO:0007669"/>
    <property type="project" value="TreeGrafter"/>
</dbReference>
<dbReference type="AlphaFoldDB" id="A0A7W4PN74"/>
<keyword evidence="7" id="KW-1185">Reference proteome</keyword>